<reference evidence="2" key="1">
    <citation type="submission" date="2020-01" db="EMBL/GenBank/DDBJ databases">
        <title>Sphingomonas sp. strain CSW-10.</title>
        <authorList>
            <person name="Chen W.-M."/>
        </authorList>
    </citation>
    <scope>NUCLEOTIDE SEQUENCE [LARGE SCALE GENOMIC DNA]</scope>
    <source>
        <strain evidence="2">FSY-8</strain>
    </source>
</reference>
<protein>
    <submittedName>
        <fullName evidence="1">LPS export ABC transporter periplasmic protein LptC</fullName>
    </submittedName>
</protein>
<gene>
    <name evidence="1" type="ORF">GTZ99_13865</name>
</gene>
<dbReference type="Gene3D" id="2.60.450.10">
    <property type="entry name" value="Lipopolysaccharide (LPS) transport protein A like domain"/>
    <property type="match status" value="1"/>
</dbReference>
<dbReference type="EMBL" id="JAAAPO010000005">
    <property type="protein sequence ID" value="NBC37637.1"/>
    <property type="molecule type" value="Genomic_DNA"/>
</dbReference>
<name>A0ABW9XGV1_9SPHN</name>
<comment type="caution">
    <text evidence="1">The sequence shown here is derived from an EMBL/GenBank/DDBJ whole genome shotgun (WGS) entry which is preliminary data.</text>
</comment>
<dbReference type="Proteomes" id="UP000753724">
    <property type="component" value="Unassembled WGS sequence"/>
</dbReference>
<accession>A0ABW9XGV1</accession>
<dbReference type="Pfam" id="PF06835">
    <property type="entry name" value="LptC"/>
    <property type="match status" value="1"/>
</dbReference>
<evidence type="ECO:0000313" key="1">
    <source>
        <dbReference type="EMBL" id="NBC37637.1"/>
    </source>
</evidence>
<evidence type="ECO:0000313" key="2">
    <source>
        <dbReference type="Proteomes" id="UP000753724"/>
    </source>
</evidence>
<proteinExistence type="predicted"/>
<organism evidence="1 2">
    <name type="scientific">Novosphingobium ovatum</name>
    <dbReference type="NCBI Taxonomy" id="1908523"/>
    <lineage>
        <taxon>Bacteria</taxon>
        <taxon>Pseudomonadati</taxon>
        <taxon>Pseudomonadota</taxon>
        <taxon>Alphaproteobacteria</taxon>
        <taxon>Sphingomonadales</taxon>
        <taxon>Sphingomonadaceae</taxon>
        <taxon>Novosphingobium</taxon>
    </lineage>
</organism>
<dbReference type="RefSeq" id="WP_161719843.1">
    <property type="nucleotide sequence ID" value="NZ_JAAAPO010000005.1"/>
</dbReference>
<dbReference type="InterPro" id="IPR010664">
    <property type="entry name" value="LipoPS_assembly_LptC-rel"/>
</dbReference>
<sequence>MITAAMVISPLFPHSEVSFLLDRNKVALTHERFAVTGAVYRGTDDRGRAFTLSAGQALQHSAHDAILEMRELHASLNMTNGLASVEAPSARYFIDKEKLQVAGPTRFSESGGYKLQTSGVTIDIKTRKAFADGGVTGTLPTGTFSAQSMSVDLDTHHVVLDGRARLRMQ</sequence>
<keyword evidence="2" id="KW-1185">Reference proteome</keyword>